<dbReference type="InterPro" id="IPR050482">
    <property type="entry name" value="Sensor_HK_TwoCompSys"/>
</dbReference>
<accession>A0A4Q7ZSN3</accession>
<dbReference type="Proteomes" id="UP000292564">
    <property type="component" value="Unassembled WGS sequence"/>
</dbReference>
<keyword evidence="13" id="KW-1185">Reference proteome</keyword>
<feature type="transmembrane region" description="Helical" evidence="9">
    <location>
        <begin position="80"/>
        <end position="97"/>
    </location>
</feature>
<dbReference type="PANTHER" id="PTHR24421">
    <property type="entry name" value="NITRATE/NITRITE SENSOR PROTEIN NARX-RELATED"/>
    <property type="match status" value="1"/>
</dbReference>
<reference evidence="12 13" key="1">
    <citation type="submission" date="2019-02" db="EMBL/GenBank/DDBJ databases">
        <title>Sequencing the genomes of 1000 actinobacteria strains.</title>
        <authorList>
            <person name="Klenk H.-P."/>
        </authorList>
    </citation>
    <scope>NUCLEOTIDE SEQUENCE [LARGE SCALE GENOMIC DNA]</scope>
    <source>
        <strain evidence="12 13">DSM 45162</strain>
    </source>
</reference>
<organism evidence="12 13">
    <name type="scientific">Krasilnikovia cinnamomea</name>
    <dbReference type="NCBI Taxonomy" id="349313"/>
    <lineage>
        <taxon>Bacteria</taxon>
        <taxon>Bacillati</taxon>
        <taxon>Actinomycetota</taxon>
        <taxon>Actinomycetes</taxon>
        <taxon>Micromonosporales</taxon>
        <taxon>Micromonosporaceae</taxon>
        <taxon>Krasilnikovia</taxon>
    </lineage>
</organism>
<evidence type="ECO:0000256" key="2">
    <source>
        <dbReference type="ARBA" id="ARBA00012438"/>
    </source>
</evidence>
<keyword evidence="9" id="KW-1133">Transmembrane helix</keyword>
<sequence>MTKIWLLPAALCVGQLALWPGRAVGSVAAVAVTATVVLVAAALGLRRTRPVTAAVVVAAGLTLATWVAPADQQLLVPGDALLVISVADLVALFSVAARRDARTTALVLSGLLVWQAGLVAWQDGLTGDYPLALVTLIVVYGMVAAFGRIRGRWSGERAAAARRLAQARQAHRDAADAERRRLARELHDVTAHHLTSIVVNASAARLLEEQRPELRAEALDFAARTGHDTLTALRQLVAIMPAPPREADPAVGRLADLADDFRQLGQVVSVEVATDPPPALAAAVHGITREALTNTLRYAPGGAVRIAFSYGDGQAELVVDDDGGGGHGTGAAAGLGGGRGVHGMRERARALGGTLDAGPRDGGGWRVRAVFPLAVTGPATAGTPRSGARWRRVWSWVGRRLRSQTVLDAGIVLLVLVLPLTGLLTTVEEEGLSPAAATLALLALLAHSVPLLWRRSRPWWVLGAVAATTWLGPLLAVTGVMSADGAWWSLFGGGAELAAVYAVAAWGARPGLTWLAPIGGAAVLALAVGVLAAVSSTPELAADPDIPKQAVGFTAVMSQILITALFGALYVLPMGACWLAGWAARRRRSQRHAREEGGVAAAMAQAQMRAYDERARIAAGLRDAVLRHAAEVPRAAERADLDAVVGSARQALTAMRGLLDGLGRAGAAQQHEEVASSRSA</sequence>
<evidence type="ECO:0000256" key="4">
    <source>
        <dbReference type="ARBA" id="ARBA00022679"/>
    </source>
</evidence>
<dbReference type="InterPro" id="IPR003594">
    <property type="entry name" value="HATPase_dom"/>
</dbReference>
<evidence type="ECO:0000313" key="12">
    <source>
        <dbReference type="EMBL" id="RZU54212.1"/>
    </source>
</evidence>
<evidence type="ECO:0000256" key="5">
    <source>
        <dbReference type="ARBA" id="ARBA00022741"/>
    </source>
</evidence>
<dbReference type="RefSeq" id="WP_130512598.1">
    <property type="nucleotide sequence ID" value="NZ_SHKY01000001.1"/>
</dbReference>
<feature type="transmembrane region" description="Helical" evidence="9">
    <location>
        <begin position="514"/>
        <end position="536"/>
    </location>
</feature>
<keyword evidence="9" id="KW-0472">Membrane</keyword>
<dbReference type="GO" id="GO:0046983">
    <property type="term" value="F:protein dimerization activity"/>
    <property type="evidence" value="ECO:0007669"/>
    <property type="project" value="InterPro"/>
</dbReference>
<feature type="transmembrane region" description="Helical" evidence="9">
    <location>
        <begin position="406"/>
        <end position="425"/>
    </location>
</feature>
<keyword evidence="3" id="KW-0597">Phosphoprotein</keyword>
<dbReference type="CDD" id="cd16917">
    <property type="entry name" value="HATPase_UhpB-NarQ-NarX-like"/>
    <property type="match status" value="1"/>
</dbReference>
<dbReference type="SUPFAM" id="SSF55874">
    <property type="entry name" value="ATPase domain of HSP90 chaperone/DNA topoisomerase II/histidine kinase"/>
    <property type="match status" value="1"/>
</dbReference>
<dbReference type="PANTHER" id="PTHR24421:SF10">
    <property type="entry name" value="NITRATE_NITRITE SENSOR PROTEIN NARQ"/>
    <property type="match status" value="1"/>
</dbReference>
<gene>
    <name evidence="12" type="ORF">EV385_6160</name>
</gene>
<feature type="transmembrane region" description="Helical" evidence="9">
    <location>
        <begin position="460"/>
        <end position="481"/>
    </location>
</feature>
<keyword evidence="4" id="KW-0808">Transferase</keyword>
<feature type="transmembrane region" description="Helical" evidence="9">
    <location>
        <begin position="556"/>
        <end position="584"/>
    </location>
</feature>
<dbReference type="GO" id="GO:0016020">
    <property type="term" value="C:membrane"/>
    <property type="evidence" value="ECO:0007669"/>
    <property type="project" value="InterPro"/>
</dbReference>
<dbReference type="OrthoDB" id="4299820at2"/>
<comment type="catalytic activity">
    <reaction evidence="1">
        <text>ATP + protein L-histidine = ADP + protein N-phospho-L-histidine.</text>
        <dbReference type="EC" id="2.7.13.3"/>
    </reaction>
</comment>
<evidence type="ECO:0000259" key="10">
    <source>
        <dbReference type="Pfam" id="PF02518"/>
    </source>
</evidence>
<keyword evidence="5" id="KW-0547">Nucleotide-binding</keyword>
<feature type="domain" description="Histidine kinase/HSP90-like ATPase" evidence="10">
    <location>
        <begin position="284"/>
        <end position="374"/>
    </location>
</feature>
<dbReference type="InterPro" id="IPR011712">
    <property type="entry name" value="Sig_transdc_His_kin_sub3_dim/P"/>
</dbReference>
<feature type="transmembrane region" description="Helical" evidence="9">
    <location>
        <begin position="129"/>
        <end position="147"/>
    </location>
</feature>
<proteinExistence type="predicted"/>
<feature type="transmembrane region" description="Helical" evidence="9">
    <location>
        <begin position="431"/>
        <end position="453"/>
    </location>
</feature>
<evidence type="ECO:0000259" key="11">
    <source>
        <dbReference type="Pfam" id="PF07730"/>
    </source>
</evidence>
<dbReference type="InterPro" id="IPR036890">
    <property type="entry name" value="HATPase_C_sf"/>
</dbReference>
<keyword evidence="8" id="KW-0902">Two-component regulatory system</keyword>
<dbReference type="GO" id="GO:0005524">
    <property type="term" value="F:ATP binding"/>
    <property type="evidence" value="ECO:0007669"/>
    <property type="project" value="UniProtKB-KW"/>
</dbReference>
<evidence type="ECO:0000256" key="8">
    <source>
        <dbReference type="ARBA" id="ARBA00023012"/>
    </source>
</evidence>
<name>A0A4Q7ZSN3_9ACTN</name>
<dbReference type="EMBL" id="SHKY01000001">
    <property type="protein sequence ID" value="RZU54212.1"/>
    <property type="molecule type" value="Genomic_DNA"/>
</dbReference>
<comment type="caution">
    <text evidence="12">The sequence shown here is derived from an EMBL/GenBank/DDBJ whole genome shotgun (WGS) entry which is preliminary data.</text>
</comment>
<feature type="transmembrane region" description="Helical" evidence="9">
    <location>
        <begin position="27"/>
        <end position="44"/>
    </location>
</feature>
<dbReference type="Gene3D" id="1.20.5.1930">
    <property type="match status" value="1"/>
</dbReference>
<dbReference type="GO" id="GO:0000155">
    <property type="term" value="F:phosphorelay sensor kinase activity"/>
    <property type="evidence" value="ECO:0007669"/>
    <property type="project" value="InterPro"/>
</dbReference>
<evidence type="ECO:0000313" key="13">
    <source>
        <dbReference type="Proteomes" id="UP000292564"/>
    </source>
</evidence>
<evidence type="ECO:0000256" key="9">
    <source>
        <dbReference type="SAM" id="Phobius"/>
    </source>
</evidence>
<feature type="transmembrane region" description="Helical" evidence="9">
    <location>
        <begin position="51"/>
        <end position="68"/>
    </location>
</feature>
<feature type="domain" description="Signal transduction histidine kinase subgroup 3 dimerisation and phosphoacceptor" evidence="11">
    <location>
        <begin position="178"/>
        <end position="240"/>
    </location>
</feature>
<evidence type="ECO:0000256" key="6">
    <source>
        <dbReference type="ARBA" id="ARBA00022777"/>
    </source>
</evidence>
<dbReference type="Gene3D" id="3.30.565.10">
    <property type="entry name" value="Histidine kinase-like ATPase, C-terminal domain"/>
    <property type="match status" value="1"/>
</dbReference>
<evidence type="ECO:0000256" key="1">
    <source>
        <dbReference type="ARBA" id="ARBA00000085"/>
    </source>
</evidence>
<dbReference type="AlphaFoldDB" id="A0A4Q7ZSN3"/>
<dbReference type="Pfam" id="PF02518">
    <property type="entry name" value="HATPase_c"/>
    <property type="match status" value="1"/>
</dbReference>
<feature type="transmembrane region" description="Helical" evidence="9">
    <location>
        <begin position="104"/>
        <end position="123"/>
    </location>
</feature>
<keyword evidence="6 12" id="KW-0418">Kinase</keyword>
<evidence type="ECO:0000256" key="3">
    <source>
        <dbReference type="ARBA" id="ARBA00022553"/>
    </source>
</evidence>
<feature type="transmembrane region" description="Helical" evidence="9">
    <location>
        <begin position="487"/>
        <end position="507"/>
    </location>
</feature>
<dbReference type="Pfam" id="PF07730">
    <property type="entry name" value="HisKA_3"/>
    <property type="match status" value="1"/>
</dbReference>
<protein>
    <recommendedName>
        <fullName evidence="2">histidine kinase</fullName>
        <ecNumber evidence="2">2.7.13.3</ecNumber>
    </recommendedName>
</protein>
<keyword evidence="7" id="KW-0067">ATP-binding</keyword>
<keyword evidence="9" id="KW-0812">Transmembrane</keyword>
<evidence type="ECO:0000256" key="7">
    <source>
        <dbReference type="ARBA" id="ARBA00022840"/>
    </source>
</evidence>
<dbReference type="EC" id="2.7.13.3" evidence="2"/>